<dbReference type="PANTHER" id="PTHR35602">
    <property type="entry name" value="ESTERASE YQIA-RELATED"/>
    <property type="match status" value="1"/>
</dbReference>
<dbReference type="GO" id="GO:0016787">
    <property type="term" value="F:hydrolase activity"/>
    <property type="evidence" value="ECO:0007669"/>
    <property type="project" value="UniProtKB-KW"/>
</dbReference>
<reference evidence="1" key="2">
    <citation type="submission" date="2021-04" db="EMBL/GenBank/DDBJ databases">
        <authorList>
            <person name="Gilroy R."/>
        </authorList>
    </citation>
    <scope>NUCLEOTIDE SEQUENCE</scope>
    <source>
        <strain evidence="1">378</strain>
    </source>
</reference>
<name>A0A948TF48_9GAMM</name>
<comment type="caution">
    <text evidence="1">The sequence shown here is derived from an EMBL/GenBank/DDBJ whole genome shotgun (WGS) entry which is preliminary data.</text>
</comment>
<dbReference type="Gene3D" id="3.40.50.1820">
    <property type="entry name" value="alpha/beta hydrolase"/>
    <property type="match status" value="1"/>
</dbReference>
<evidence type="ECO:0000313" key="1">
    <source>
        <dbReference type="EMBL" id="MBU3843468.1"/>
    </source>
</evidence>
<sequence>MLLCYVHGFLSGPTAAKAKALQAYLQEHEPTVQFWALDFPDTPREAFASLQSQLSTWRQEHPQESMVLVGSSMGGFFSTLLGAQLACKMVLLNPCTHPQKYFRYLIGPQHNQLTDRHFELTADMLPYLQQLDKDTVIRPELTQVYLGGQDEVLDYRLSLLRYNNCDIRFVPDEDHAFTHNFAALIPEIMRFAHAQ</sequence>
<accession>A0A948TF48</accession>
<keyword evidence="1" id="KW-0378">Hydrolase</keyword>
<dbReference type="SUPFAM" id="SSF53474">
    <property type="entry name" value="alpha/beta-Hydrolases"/>
    <property type="match status" value="1"/>
</dbReference>
<dbReference type="InterPro" id="IPR008886">
    <property type="entry name" value="UPF0227/Esterase_YqiA"/>
</dbReference>
<dbReference type="InterPro" id="IPR029058">
    <property type="entry name" value="AB_hydrolase_fold"/>
</dbReference>
<dbReference type="AlphaFoldDB" id="A0A948TF48"/>
<dbReference type="Proteomes" id="UP000733611">
    <property type="component" value="Unassembled WGS sequence"/>
</dbReference>
<gene>
    <name evidence="1" type="ORF">H9847_01130</name>
</gene>
<evidence type="ECO:0000313" key="2">
    <source>
        <dbReference type="Proteomes" id="UP000733611"/>
    </source>
</evidence>
<organism evidence="1 2">
    <name type="scientific">Candidatus Anaerobiospirillum pullicola</name>
    <dbReference type="NCBI Taxonomy" id="2838451"/>
    <lineage>
        <taxon>Bacteria</taxon>
        <taxon>Pseudomonadati</taxon>
        <taxon>Pseudomonadota</taxon>
        <taxon>Gammaproteobacteria</taxon>
        <taxon>Aeromonadales</taxon>
        <taxon>Succinivibrionaceae</taxon>
        <taxon>Anaerobiospirillum</taxon>
    </lineage>
</organism>
<dbReference type="Pfam" id="PF05728">
    <property type="entry name" value="UPF0227"/>
    <property type="match status" value="1"/>
</dbReference>
<reference evidence="1" key="1">
    <citation type="journal article" date="2021" name="PeerJ">
        <title>Extensive microbial diversity within the chicken gut microbiome revealed by metagenomics and culture.</title>
        <authorList>
            <person name="Gilroy R."/>
            <person name="Ravi A."/>
            <person name="Getino M."/>
            <person name="Pursley I."/>
            <person name="Horton D.L."/>
            <person name="Alikhan N.F."/>
            <person name="Baker D."/>
            <person name="Gharbi K."/>
            <person name="Hall N."/>
            <person name="Watson M."/>
            <person name="Adriaenssens E.M."/>
            <person name="Foster-Nyarko E."/>
            <person name="Jarju S."/>
            <person name="Secka A."/>
            <person name="Antonio M."/>
            <person name="Oren A."/>
            <person name="Chaudhuri R.R."/>
            <person name="La Ragione R."/>
            <person name="Hildebrand F."/>
            <person name="Pallen M.J."/>
        </authorList>
    </citation>
    <scope>NUCLEOTIDE SEQUENCE</scope>
    <source>
        <strain evidence="1">378</strain>
    </source>
</reference>
<protein>
    <submittedName>
        <fullName evidence="1">Alpha/beta fold hydrolase</fullName>
    </submittedName>
</protein>
<dbReference type="EMBL" id="JAHLFE010000017">
    <property type="protein sequence ID" value="MBU3843468.1"/>
    <property type="molecule type" value="Genomic_DNA"/>
</dbReference>
<dbReference type="PANTHER" id="PTHR35602:SF3">
    <property type="entry name" value="ESTERASE YQIA"/>
    <property type="match status" value="1"/>
</dbReference>
<proteinExistence type="predicted"/>